<evidence type="ECO:0000256" key="2">
    <source>
        <dbReference type="ARBA" id="ARBA00009941"/>
    </source>
</evidence>
<dbReference type="GO" id="GO:0006506">
    <property type="term" value="P:GPI anchor biosynthetic process"/>
    <property type="evidence" value="ECO:0007669"/>
    <property type="project" value="UniProtKB-UniPathway"/>
</dbReference>
<evidence type="ECO:0000313" key="6">
    <source>
        <dbReference type="EMBL" id="KAA6399452.1"/>
    </source>
</evidence>
<comment type="similarity">
    <text evidence="2">Belongs to the peptidase C13 family.</text>
</comment>
<dbReference type="PRINTS" id="PR00776">
    <property type="entry name" value="HEMOGLOBNASE"/>
</dbReference>
<dbReference type="Proteomes" id="UP000324800">
    <property type="component" value="Unassembled WGS sequence"/>
</dbReference>
<dbReference type="GO" id="GO:0042765">
    <property type="term" value="C:GPI-anchor transamidase complex"/>
    <property type="evidence" value="ECO:0007669"/>
    <property type="project" value="InterPro"/>
</dbReference>
<feature type="chain" id="PRO_5023925608" evidence="5">
    <location>
        <begin position="18"/>
        <end position="321"/>
    </location>
</feature>
<dbReference type="PANTHER" id="PTHR48067:SF1">
    <property type="entry name" value="GPI-ANCHOR TRANSAMIDASE"/>
    <property type="match status" value="1"/>
</dbReference>
<gene>
    <name evidence="6" type="ORF">EZS28_005024</name>
</gene>
<dbReference type="InterPro" id="IPR001096">
    <property type="entry name" value="Peptidase_C13"/>
</dbReference>
<dbReference type="PANTHER" id="PTHR48067">
    <property type="entry name" value="GPI-ANCHOR TRANSAMIDASE"/>
    <property type="match status" value="1"/>
</dbReference>
<keyword evidence="4 5" id="KW-0732">Signal</keyword>
<dbReference type="InterPro" id="IPR028361">
    <property type="entry name" value="GPI_transamidase"/>
</dbReference>
<dbReference type="Pfam" id="PF01650">
    <property type="entry name" value="Peptidase_C13"/>
    <property type="match status" value="1"/>
</dbReference>
<dbReference type="GO" id="GO:0016255">
    <property type="term" value="P:attachment of GPI anchor to protein"/>
    <property type="evidence" value="ECO:0007669"/>
    <property type="project" value="InterPro"/>
</dbReference>
<dbReference type="EMBL" id="SNRW01000750">
    <property type="protein sequence ID" value="KAA6399452.1"/>
    <property type="molecule type" value="Genomic_DNA"/>
</dbReference>
<name>A0A5J4WY10_9EUKA</name>
<keyword evidence="3" id="KW-0337">GPI-anchor biosynthesis</keyword>
<protein>
    <submittedName>
        <fullName evidence="6">Putative GPI-anchor transamidase</fullName>
    </submittedName>
</protein>
<evidence type="ECO:0000256" key="1">
    <source>
        <dbReference type="ARBA" id="ARBA00004687"/>
    </source>
</evidence>
<evidence type="ECO:0000256" key="3">
    <source>
        <dbReference type="ARBA" id="ARBA00022502"/>
    </source>
</evidence>
<accession>A0A5J4WY10</accession>
<evidence type="ECO:0000313" key="7">
    <source>
        <dbReference type="Proteomes" id="UP000324800"/>
    </source>
</evidence>
<evidence type="ECO:0000256" key="5">
    <source>
        <dbReference type="SAM" id="SignalP"/>
    </source>
</evidence>
<dbReference type="GO" id="GO:0003923">
    <property type="term" value="F:GPI-anchor transamidase activity"/>
    <property type="evidence" value="ECO:0007669"/>
    <property type="project" value="InterPro"/>
</dbReference>
<dbReference type="UniPathway" id="UPA00196"/>
<sequence>MIIFLSLLLSLEPLVLALTTDEHSDNWAVILSASNFWFNYRHEANALGIYNELKKNGFPDSHIVLMVSDNFEDNPRNNQLGTVYCDTNLQQNIFPPSRVIDYKGFEVNEDNFIRVLTGNHPDGTPLNKQLRSSSQSNVIVYLTGHGNENVFKFRDKSQLSSEDLAMGVEIMKSKGRFKNLFFVLDTCQASTMTTAVNTDGFFSICCSQLGESGYATNYSPELGTSLGDRFTDLLIKFLRAKRKEAEVERERRKQRGEIYPVYPQSSATIVDFFKTLNPDYLQAHPVMRTDLVKQSPSTILMDSFFVFKRNVQQLQIDSDDK</sequence>
<feature type="signal peptide" evidence="5">
    <location>
        <begin position="1"/>
        <end position="17"/>
    </location>
</feature>
<evidence type="ECO:0000256" key="4">
    <source>
        <dbReference type="ARBA" id="ARBA00022729"/>
    </source>
</evidence>
<comment type="caution">
    <text evidence="6">The sequence shown here is derived from an EMBL/GenBank/DDBJ whole genome shotgun (WGS) entry which is preliminary data.</text>
</comment>
<organism evidence="6 7">
    <name type="scientific">Streblomastix strix</name>
    <dbReference type="NCBI Taxonomy" id="222440"/>
    <lineage>
        <taxon>Eukaryota</taxon>
        <taxon>Metamonada</taxon>
        <taxon>Preaxostyla</taxon>
        <taxon>Oxymonadida</taxon>
        <taxon>Streblomastigidae</taxon>
        <taxon>Streblomastix</taxon>
    </lineage>
</organism>
<reference evidence="6 7" key="1">
    <citation type="submission" date="2019-03" db="EMBL/GenBank/DDBJ databases">
        <title>Single cell metagenomics reveals metabolic interactions within the superorganism composed of flagellate Streblomastix strix and complex community of Bacteroidetes bacteria on its surface.</title>
        <authorList>
            <person name="Treitli S.C."/>
            <person name="Kolisko M."/>
            <person name="Husnik F."/>
            <person name="Keeling P."/>
            <person name="Hampl V."/>
        </authorList>
    </citation>
    <scope>NUCLEOTIDE SEQUENCE [LARGE SCALE GENOMIC DNA]</scope>
    <source>
        <strain evidence="6">ST1C</strain>
    </source>
</reference>
<comment type="pathway">
    <text evidence="1">Glycolipid biosynthesis; glycosylphosphatidylinositol-anchor biosynthesis.</text>
</comment>
<proteinExistence type="inferred from homology"/>
<dbReference type="GO" id="GO:0006508">
    <property type="term" value="P:proteolysis"/>
    <property type="evidence" value="ECO:0007669"/>
    <property type="project" value="InterPro"/>
</dbReference>
<dbReference type="OrthoDB" id="192611at2759"/>
<dbReference type="Gene3D" id="3.40.50.1460">
    <property type="match status" value="1"/>
</dbReference>
<dbReference type="AlphaFoldDB" id="A0A5J4WY10"/>